<dbReference type="CDD" id="cd07773">
    <property type="entry name" value="ASKHA_NBD_FGGY_FK"/>
    <property type="match status" value="1"/>
</dbReference>
<dbReference type="Gene3D" id="3.30.420.40">
    <property type="match status" value="2"/>
</dbReference>
<dbReference type="AlphaFoldDB" id="A0A853DJ72"/>
<dbReference type="InterPro" id="IPR043129">
    <property type="entry name" value="ATPase_NBD"/>
</dbReference>
<gene>
    <name evidence="7" type="ORF">HNR14_001007</name>
</gene>
<proteinExistence type="inferred from homology"/>
<dbReference type="RefSeq" id="WP_179700151.1">
    <property type="nucleotide sequence ID" value="NZ_BAAAHA010000004.1"/>
</dbReference>
<dbReference type="PIRSF" id="PIRSF000538">
    <property type="entry name" value="GlpK"/>
    <property type="match status" value="1"/>
</dbReference>
<dbReference type="Pfam" id="PF00370">
    <property type="entry name" value="FGGY_N"/>
    <property type="match status" value="1"/>
</dbReference>
<keyword evidence="2" id="KW-0859">Xylose metabolism</keyword>
<accession>A0A853DJ72</accession>
<evidence type="ECO:0000313" key="7">
    <source>
        <dbReference type="EMBL" id="NYK09126.1"/>
    </source>
</evidence>
<dbReference type="InterPro" id="IPR018485">
    <property type="entry name" value="FGGY_C"/>
</dbReference>
<evidence type="ECO:0000256" key="3">
    <source>
        <dbReference type="ARBA" id="ARBA00022679"/>
    </source>
</evidence>
<dbReference type="InterPro" id="IPR000577">
    <property type="entry name" value="Carb_kinase_FGGY"/>
</dbReference>
<dbReference type="InterPro" id="IPR018484">
    <property type="entry name" value="FGGY_N"/>
</dbReference>
<dbReference type="PANTHER" id="PTHR43095">
    <property type="entry name" value="SUGAR KINASE"/>
    <property type="match status" value="1"/>
</dbReference>
<sequence length="470" mass="49656">MTFIGIDIGTTRIKALLYDPASPERRLTERRTPVTSSAIGDLRDADAVLDAVVACLDELLESATVEERAALAGIGVTALSEEVVLLDEDGSSIGAMPTWYNREAGTAAARERGIDSSFSWAKLRWAFDDLADGGSARFPGTRSDDVTGVTTLSGYIADRLAAAGRFVIDHSHASRTGFFDVRTATWEPDAFTGTGWPASALPELVPTGAIVGTLDATFSQRWGVPATGAVALAGHDHFCGAFAVGVRGEGEVYLSAGTSEAHCLIVDDAPTGPLPDGVGLGRYVDGQRFYLHRQLPSGHLYQQWRGLLGLAGLTQMEEAELLAAQPIGSRGATVVPGTGTDARSSFLAVDPDAGAATLLRALLEGLACAALETDRDLERISQRPITAIVASGVPCRSPFWQELRGQLSAAPLTVSDEEEAPALGAALIVQRSTTGRDVERPPTIPVVPDPQRSDAYRAVFARYEAARATR</sequence>
<feature type="domain" description="Carbohydrate kinase FGGY N-terminal" evidence="5">
    <location>
        <begin position="3"/>
        <end position="242"/>
    </location>
</feature>
<evidence type="ECO:0000256" key="1">
    <source>
        <dbReference type="ARBA" id="ARBA00009156"/>
    </source>
</evidence>
<keyword evidence="2" id="KW-0119">Carbohydrate metabolism</keyword>
<name>A0A853DJ72_9MICO</name>
<keyword evidence="3 7" id="KW-0808">Transferase</keyword>
<comment type="similarity">
    <text evidence="1">Belongs to the FGGY kinase family.</text>
</comment>
<evidence type="ECO:0000256" key="4">
    <source>
        <dbReference type="ARBA" id="ARBA00022777"/>
    </source>
</evidence>
<dbReference type="Pfam" id="PF02782">
    <property type="entry name" value="FGGY_C"/>
    <property type="match status" value="1"/>
</dbReference>
<dbReference type="SUPFAM" id="SSF53067">
    <property type="entry name" value="Actin-like ATPase domain"/>
    <property type="match status" value="2"/>
</dbReference>
<dbReference type="EMBL" id="JACCHJ010000001">
    <property type="protein sequence ID" value="NYK09126.1"/>
    <property type="molecule type" value="Genomic_DNA"/>
</dbReference>
<comment type="caution">
    <text evidence="7">The sequence shown here is derived from an EMBL/GenBank/DDBJ whole genome shotgun (WGS) entry which is preliminary data.</text>
</comment>
<organism evidence="7 8">
    <name type="scientific">Leifsonia naganoensis</name>
    <dbReference type="NCBI Taxonomy" id="150025"/>
    <lineage>
        <taxon>Bacteria</taxon>
        <taxon>Bacillati</taxon>
        <taxon>Actinomycetota</taxon>
        <taxon>Actinomycetes</taxon>
        <taxon>Micrococcales</taxon>
        <taxon>Microbacteriaceae</taxon>
        <taxon>Leifsonia</taxon>
    </lineage>
</organism>
<protein>
    <submittedName>
        <fullName evidence="7">Xylulokinase</fullName>
        <ecNumber evidence="7">2.7.1.17</ecNumber>
    </submittedName>
</protein>
<dbReference type="Proteomes" id="UP000521075">
    <property type="component" value="Unassembled WGS sequence"/>
</dbReference>
<reference evidence="7 8" key="1">
    <citation type="submission" date="2020-07" db="EMBL/GenBank/DDBJ databases">
        <title>Sequencing the genomes of 1000 actinobacteria strains.</title>
        <authorList>
            <person name="Klenk H.-P."/>
        </authorList>
    </citation>
    <scope>NUCLEOTIDE SEQUENCE [LARGE SCALE GENOMIC DNA]</scope>
    <source>
        <strain evidence="7 8">DSM 15166</strain>
    </source>
</reference>
<evidence type="ECO:0000259" key="5">
    <source>
        <dbReference type="Pfam" id="PF00370"/>
    </source>
</evidence>
<feature type="domain" description="Carbohydrate kinase FGGY C-terminal" evidence="6">
    <location>
        <begin position="253"/>
        <end position="428"/>
    </location>
</feature>
<dbReference type="GO" id="GO:0004856">
    <property type="term" value="F:D-xylulokinase activity"/>
    <property type="evidence" value="ECO:0007669"/>
    <property type="project" value="UniProtKB-EC"/>
</dbReference>
<evidence type="ECO:0000259" key="6">
    <source>
        <dbReference type="Pfam" id="PF02782"/>
    </source>
</evidence>
<dbReference type="PANTHER" id="PTHR43095:SF5">
    <property type="entry name" value="XYLULOSE KINASE"/>
    <property type="match status" value="1"/>
</dbReference>
<dbReference type="InterPro" id="IPR050406">
    <property type="entry name" value="FGGY_Carb_Kinase"/>
</dbReference>
<keyword evidence="8" id="KW-1185">Reference proteome</keyword>
<evidence type="ECO:0000256" key="2">
    <source>
        <dbReference type="ARBA" id="ARBA00022629"/>
    </source>
</evidence>
<evidence type="ECO:0000313" key="8">
    <source>
        <dbReference type="Proteomes" id="UP000521075"/>
    </source>
</evidence>
<dbReference type="EC" id="2.7.1.17" evidence="7"/>
<keyword evidence="4 7" id="KW-0418">Kinase</keyword>